<evidence type="ECO:0000259" key="1">
    <source>
        <dbReference type="Pfam" id="PF13354"/>
    </source>
</evidence>
<proteinExistence type="predicted"/>
<dbReference type="PANTHER" id="PTHR35333">
    <property type="entry name" value="BETA-LACTAMASE"/>
    <property type="match status" value="1"/>
</dbReference>
<sequence>MKKISILIIIVFILFSKSCSYEDINKNTEETTIKIENEETSYKIDKKISEIAGSYKDNISIYYKNLDTEEEYLLNPDRYYIAASTTKVPLCMMILDQVFEGALNLEDEIYYEEEDDEDGSGVLYYLEDVTNVTIGEAVRLSIIESDNVAKNMLRRISEISITDYLIDITGDESIPYENYITARQLYMVLDRLYENPNNNPYYELLIDYMTKTVFHDRLDKYIPHDIVAHKIGDYYRYYHDCGIIYGKDDYIIVILTRDIGNLSDEAYNDGTEDERYLLDWGSQAYEIIGNISKEIYLNVEGNY</sequence>
<dbReference type="Gene3D" id="3.40.710.10">
    <property type="entry name" value="DD-peptidase/beta-lactamase superfamily"/>
    <property type="match status" value="1"/>
</dbReference>
<gene>
    <name evidence="2" type="ORF">SDC9_47255</name>
</gene>
<dbReference type="GO" id="GO:0008800">
    <property type="term" value="F:beta-lactamase activity"/>
    <property type="evidence" value="ECO:0007669"/>
    <property type="project" value="InterPro"/>
</dbReference>
<dbReference type="InterPro" id="IPR000871">
    <property type="entry name" value="Beta-lactam_class-A"/>
</dbReference>
<feature type="domain" description="Beta-lactamase class A catalytic" evidence="1">
    <location>
        <begin position="60"/>
        <end position="256"/>
    </location>
</feature>
<dbReference type="EMBL" id="VSSQ01000768">
    <property type="protein sequence ID" value="MPM01018.1"/>
    <property type="molecule type" value="Genomic_DNA"/>
</dbReference>
<dbReference type="InterPro" id="IPR045155">
    <property type="entry name" value="Beta-lactam_cat"/>
</dbReference>
<dbReference type="SUPFAM" id="SSF56601">
    <property type="entry name" value="beta-lactamase/transpeptidase-like"/>
    <property type="match status" value="1"/>
</dbReference>
<protein>
    <recommendedName>
        <fullName evidence="1">Beta-lactamase class A catalytic domain-containing protein</fullName>
    </recommendedName>
</protein>
<name>A0A644WBY2_9ZZZZ</name>
<organism evidence="2">
    <name type="scientific">bioreactor metagenome</name>
    <dbReference type="NCBI Taxonomy" id="1076179"/>
    <lineage>
        <taxon>unclassified sequences</taxon>
        <taxon>metagenomes</taxon>
        <taxon>ecological metagenomes</taxon>
    </lineage>
</organism>
<dbReference type="Pfam" id="PF13354">
    <property type="entry name" value="Beta-lactamase2"/>
    <property type="match status" value="1"/>
</dbReference>
<evidence type="ECO:0000313" key="2">
    <source>
        <dbReference type="EMBL" id="MPM01018.1"/>
    </source>
</evidence>
<dbReference type="GO" id="GO:0046677">
    <property type="term" value="P:response to antibiotic"/>
    <property type="evidence" value="ECO:0007669"/>
    <property type="project" value="InterPro"/>
</dbReference>
<dbReference type="InterPro" id="IPR012338">
    <property type="entry name" value="Beta-lactam/transpept-like"/>
</dbReference>
<dbReference type="AlphaFoldDB" id="A0A644WBY2"/>
<dbReference type="PANTHER" id="PTHR35333:SF3">
    <property type="entry name" value="BETA-LACTAMASE-TYPE TRANSPEPTIDASE FOLD CONTAINING PROTEIN"/>
    <property type="match status" value="1"/>
</dbReference>
<dbReference type="GO" id="GO:0030655">
    <property type="term" value="P:beta-lactam antibiotic catabolic process"/>
    <property type="evidence" value="ECO:0007669"/>
    <property type="project" value="InterPro"/>
</dbReference>
<reference evidence="2" key="1">
    <citation type="submission" date="2019-08" db="EMBL/GenBank/DDBJ databases">
        <authorList>
            <person name="Kucharzyk K."/>
            <person name="Murdoch R.W."/>
            <person name="Higgins S."/>
            <person name="Loffler F."/>
        </authorList>
    </citation>
    <scope>NUCLEOTIDE SEQUENCE</scope>
</reference>
<accession>A0A644WBY2</accession>
<comment type="caution">
    <text evidence="2">The sequence shown here is derived from an EMBL/GenBank/DDBJ whole genome shotgun (WGS) entry which is preliminary data.</text>
</comment>